<dbReference type="InterPro" id="IPR036086">
    <property type="entry name" value="ParB/Sulfiredoxin_sf"/>
</dbReference>
<accession>A0A103RT88</accession>
<comment type="caution">
    <text evidence="1">The sequence shown here is derived from an EMBL/GenBank/DDBJ whole genome shotgun (WGS) entry which is preliminary data.</text>
</comment>
<dbReference type="Proteomes" id="UP000064029">
    <property type="component" value="Unassembled WGS sequence"/>
</dbReference>
<evidence type="ECO:0000313" key="2">
    <source>
        <dbReference type="Proteomes" id="UP000064029"/>
    </source>
</evidence>
<dbReference type="AlphaFoldDB" id="A0A103RT88"/>
<evidence type="ECO:0000313" key="1">
    <source>
        <dbReference type="EMBL" id="KVG73555.1"/>
    </source>
</evidence>
<dbReference type="EMBL" id="LOXM01000041">
    <property type="protein sequence ID" value="KVG73555.1"/>
    <property type="molecule type" value="Genomic_DNA"/>
</dbReference>
<name>A0A103RT88_9BURK</name>
<proteinExistence type="predicted"/>
<dbReference type="Gene3D" id="3.90.1530.10">
    <property type="entry name" value="Conserved hypothetical protein from pyrococcus furiosus pfu- 392566-001, ParB domain"/>
    <property type="match status" value="1"/>
</dbReference>
<protein>
    <submittedName>
        <fullName evidence="1">Uncharacterized protein</fullName>
    </submittedName>
</protein>
<organism evidence="1 2">
    <name type="scientific">Burkholderia ubonensis</name>
    <dbReference type="NCBI Taxonomy" id="101571"/>
    <lineage>
        <taxon>Bacteria</taxon>
        <taxon>Pseudomonadati</taxon>
        <taxon>Pseudomonadota</taxon>
        <taxon>Betaproteobacteria</taxon>
        <taxon>Burkholderiales</taxon>
        <taxon>Burkholderiaceae</taxon>
        <taxon>Burkholderia</taxon>
        <taxon>Burkholderia cepacia complex</taxon>
    </lineage>
</organism>
<dbReference type="CDD" id="cd16400">
    <property type="entry name" value="ParB_Srx_like_nuclease"/>
    <property type="match status" value="1"/>
</dbReference>
<sequence length="147" mass="16806">MTASLPLQTILPRAGITLLRPEQLLPTEEFIEARVHEVSREIDAEGCWRHPVLVEQNTHVIMDGHHRREFALRRGYAWIPCLMLDYSRVILESRRPGLVLTPDDVISRGLQRRPYPAKTTRHVLRGGVEYCCDFALAELRHAGACTT</sequence>
<gene>
    <name evidence="1" type="ORF">WJ33_16340</name>
</gene>
<dbReference type="RefSeq" id="WP_059749679.1">
    <property type="nucleotide sequence ID" value="NZ_LOXM01000041.1"/>
</dbReference>
<dbReference type="SUPFAM" id="SSF110849">
    <property type="entry name" value="ParB/Sulfiredoxin"/>
    <property type="match status" value="1"/>
</dbReference>
<dbReference type="OrthoDB" id="8565623at2"/>
<reference evidence="1 2" key="1">
    <citation type="submission" date="2015-11" db="EMBL/GenBank/DDBJ databases">
        <title>Expanding the genomic diversity of Burkholderia species for the development of highly accurate diagnostics.</title>
        <authorList>
            <person name="Sahl J."/>
            <person name="Keim P."/>
            <person name="Wagner D."/>
        </authorList>
    </citation>
    <scope>NUCLEOTIDE SEQUENCE [LARGE SCALE GENOMIC DNA]</scope>
    <source>
        <strain evidence="1 2">MSMB2036</strain>
    </source>
</reference>